<comment type="caution">
    <text evidence="1">The sequence shown here is derived from an EMBL/GenBank/DDBJ whole genome shotgun (WGS) entry which is preliminary data.</text>
</comment>
<proteinExistence type="predicted"/>
<sequence>MIDNDTNDAARRREQIRFLREYFQSTFVLVVQTDMEQWVEQACIFPDFLHLNISEVFNYDTRQVPGTIAKFTQLLAPIFNTDVTSRVTAGMQSFDNSVGLPCADDFIAQKTMGDWFRVIIWDLYRLVLLYTRYRTRCEKRFHADGANEDNINATTCNIEQIHIRGKTVLEAWASEPKTRQLSCISRGRKLQHDPENLHVSPSWTPATPGNNLMYYGSASHYTDTIWRERFPNTPFHSMSALDRTNQMSPSPPVNVVSTTFSLLRAYLWAAFNRCLLSMVSARNILPKLQANWTVGGAEYSGVVLFQFDTTQRAPSGLTHYIIEEG</sequence>
<dbReference type="OrthoDB" id="3723548at2759"/>
<protein>
    <submittedName>
        <fullName evidence="1">Uncharacterized protein</fullName>
    </submittedName>
</protein>
<dbReference type="EMBL" id="JFFI01001082">
    <property type="protein sequence ID" value="KXH63434.1"/>
    <property type="molecule type" value="Genomic_DNA"/>
</dbReference>
<evidence type="ECO:0000313" key="2">
    <source>
        <dbReference type="Proteomes" id="UP000070121"/>
    </source>
</evidence>
<organism evidence="1 2">
    <name type="scientific">Colletotrichum salicis</name>
    <dbReference type="NCBI Taxonomy" id="1209931"/>
    <lineage>
        <taxon>Eukaryota</taxon>
        <taxon>Fungi</taxon>
        <taxon>Dikarya</taxon>
        <taxon>Ascomycota</taxon>
        <taxon>Pezizomycotina</taxon>
        <taxon>Sordariomycetes</taxon>
        <taxon>Hypocreomycetidae</taxon>
        <taxon>Glomerellales</taxon>
        <taxon>Glomerellaceae</taxon>
        <taxon>Colletotrichum</taxon>
        <taxon>Colletotrichum acutatum species complex</taxon>
    </lineage>
</organism>
<dbReference type="AlphaFoldDB" id="A0A135USQ3"/>
<evidence type="ECO:0000313" key="1">
    <source>
        <dbReference type="EMBL" id="KXH63434.1"/>
    </source>
</evidence>
<accession>A0A135USQ3</accession>
<reference evidence="1 2" key="1">
    <citation type="submission" date="2014-02" db="EMBL/GenBank/DDBJ databases">
        <title>The genome sequence of Colletotrichum salicis CBS 607.94.</title>
        <authorList>
            <person name="Baroncelli R."/>
            <person name="Thon M.R."/>
        </authorList>
    </citation>
    <scope>NUCLEOTIDE SEQUENCE [LARGE SCALE GENOMIC DNA]</scope>
    <source>
        <strain evidence="1 2">CBS 607.94</strain>
    </source>
</reference>
<keyword evidence="2" id="KW-1185">Reference proteome</keyword>
<gene>
    <name evidence="1" type="ORF">CSAL01_04548</name>
</gene>
<dbReference type="Proteomes" id="UP000070121">
    <property type="component" value="Unassembled WGS sequence"/>
</dbReference>
<name>A0A135USQ3_9PEZI</name>